<gene>
    <name evidence="1" type="ORF">PS2015_2838</name>
</gene>
<dbReference type="InterPro" id="IPR005502">
    <property type="entry name" value="Ribosyl_crysJ1"/>
</dbReference>
<reference evidence="1 2" key="1">
    <citation type="submission" date="2015-11" db="EMBL/GenBank/DDBJ databases">
        <authorList>
            <person name="Zhang Y."/>
            <person name="Guo Z."/>
        </authorList>
    </citation>
    <scope>NUCLEOTIDE SEQUENCE [LARGE SCALE GENOMIC DNA]</scope>
    <source>
        <strain evidence="1 2">KCTC 32221</strain>
    </source>
</reference>
<dbReference type="STRING" id="1249552.PS2015_2838"/>
<dbReference type="PANTHER" id="PTHR16222:SF34">
    <property type="entry name" value="ADP-RIBOSYLGLYCOHYDROLASE"/>
    <property type="match status" value="1"/>
</dbReference>
<name>A0A0S2KGN2_9GAMM</name>
<dbReference type="InterPro" id="IPR050792">
    <property type="entry name" value="ADP-ribosylglycohydrolase"/>
</dbReference>
<dbReference type="PANTHER" id="PTHR16222">
    <property type="entry name" value="ADP-RIBOSYLGLYCOHYDROLASE"/>
    <property type="match status" value="1"/>
</dbReference>
<sequence>MHTLSYQRSAAALRTLFVADALAMPVHWYYSVADIFRAFPGGIQRLEAAPARHPSSIMSLHSTAGGGRHHGKPAPSRQEVVGTLILKGRHEFWNQRSIHYHQGMQAGENTLNAHCARVLMRCLAANGGEYKPQAFLQDYIAFMTADPPQHNDTYAESYHRGFFANLQRGLPPERCAAITHDTPSIGGLVTIAPLVLSQRIGGIGLDTVRSNVQTHLSLTHPDALLAQLCDAYVVLIDQLLSRDLNTHPQEIIADIASASIGLNLPRLIASQPDDREVIGRRFSSACYIDGAWPGVLYLLYKYYDKAGQALLANTNLGGDNVHRGAVLGALLGLIGGQTIEAWYTQLHDHAAIDSEIQRLLTEPSPH</sequence>
<keyword evidence="1" id="KW-0378">Hydrolase</keyword>
<dbReference type="Pfam" id="PF03747">
    <property type="entry name" value="ADP_ribosyl_GH"/>
    <property type="match status" value="1"/>
</dbReference>
<organism evidence="1 2">
    <name type="scientific">Pseudohongiella spirulinae</name>
    <dbReference type="NCBI Taxonomy" id="1249552"/>
    <lineage>
        <taxon>Bacteria</taxon>
        <taxon>Pseudomonadati</taxon>
        <taxon>Pseudomonadota</taxon>
        <taxon>Gammaproteobacteria</taxon>
        <taxon>Pseudomonadales</taxon>
        <taxon>Pseudohongiellaceae</taxon>
        <taxon>Pseudohongiella</taxon>
    </lineage>
</organism>
<evidence type="ECO:0000313" key="2">
    <source>
        <dbReference type="Proteomes" id="UP000065641"/>
    </source>
</evidence>
<dbReference type="KEGG" id="pspi:PS2015_2838"/>
<accession>A0A0S2KGN2</accession>
<dbReference type="GO" id="GO:0016787">
    <property type="term" value="F:hydrolase activity"/>
    <property type="evidence" value="ECO:0007669"/>
    <property type="project" value="UniProtKB-KW"/>
</dbReference>
<dbReference type="SUPFAM" id="SSF101478">
    <property type="entry name" value="ADP-ribosylglycohydrolase"/>
    <property type="match status" value="1"/>
</dbReference>
<proteinExistence type="predicted"/>
<protein>
    <submittedName>
        <fullName evidence="1">ADP-ribosyl-glycohydrolase superfamily protein</fullName>
    </submittedName>
</protein>
<evidence type="ECO:0000313" key="1">
    <source>
        <dbReference type="EMBL" id="ALO47469.1"/>
    </source>
</evidence>
<dbReference type="Proteomes" id="UP000065641">
    <property type="component" value="Chromosome"/>
</dbReference>
<dbReference type="InterPro" id="IPR036705">
    <property type="entry name" value="Ribosyl_crysJ1_sf"/>
</dbReference>
<dbReference type="OrthoDB" id="5297797at2"/>
<dbReference type="EMBL" id="CP013189">
    <property type="protein sequence ID" value="ALO47469.1"/>
    <property type="molecule type" value="Genomic_DNA"/>
</dbReference>
<dbReference type="Gene3D" id="1.10.4080.10">
    <property type="entry name" value="ADP-ribosylation/Crystallin J1"/>
    <property type="match status" value="1"/>
</dbReference>
<keyword evidence="2" id="KW-1185">Reference proteome</keyword>
<dbReference type="AlphaFoldDB" id="A0A0S2KGN2"/>
<dbReference type="PATRIC" id="fig|1249552.3.peg.2865"/>
<dbReference type="RefSeq" id="WP_058022856.1">
    <property type="nucleotide sequence ID" value="NZ_CP013189.1"/>
</dbReference>